<evidence type="ECO:0000313" key="15">
    <source>
        <dbReference type="EMBL" id="KAJ7037980.1"/>
    </source>
</evidence>
<keyword evidence="16" id="KW-1185">Reference proteome</keyword>
<dbReference type="GO" id="GO:0020037">
    <property type="term" value="F:heme binding"/>
    <property type="evidence" value="ECO:0007669"/>
    <property type="project" value="InterPro"/>
</dbReference>
<comment type="caution">
    <text evidence="15">The sequence shown here is derived from an EMBL/GenBank/DDBJ whole genome shotgun (WGS) entry which is preliminary data.</text>
</comment>
<evidence type="ECO:0000256" key="10">
    <source>
        <dbReference type="ARBA" id="ARBA00023004"/>
    </source>
</evidence>
<dbReference type="InterPro" id="IPR002401">
    <property type="entry name" value="Cyt_P450_E_grp-I"/>
</dbReference>
<dbReference type="PROSITE" id="PS00086">
    <property type="entry name" value="CYTOCHROME_P450"/>
    <property type="match status" value="1"/>
</dbReference>
<dbReference type="InterPro" id="IPR050121">
    <property type="entry name" value="Cytochrome_P450_monoxygenase"/>
</dbReference>
<comment type="pathway">
    <text evidence="3">Secondary metabolite biosynthesis; terpenoid biosynthesis.</text>
</comment>
<evidence type="ECO:0000256" key="6">
    <source>
        <dbReference type="ARBA" id="ARBA00022692"/>
    </source>
</evidence>
<evidence type="ECO:0000256" key="2">
    <source>
        <dbReference type="ARBA" id="ARBA00004370"/>
    </source>
</evidence>
<evidence type="ECO:0000256" key="11">
    <source>
        <dbReference type="ARBA" id="ARBA00023033"/>
    </source>
</evidence>
<dbReference type="EMBL" id="JARJCM010000034">
    <property type="protein sequence ID" value="KAJ7037980.1"/>
    <property type="molecule type" value="Genomic_DNA"/>
</dbReference>
<feature type="binding site" description="axial binding residue" evidence="13">
    <location>
        <position position="470"/>
    </location>
    <ligand>
        <name>heme</name>
        <dbReference type="ChEBI" id="CHEBI:30413"/>
    </ligand>
    <ligandPart>
        <name>Fe</name>
        <dbReference type="ChEBI" id="CHEBI:18248"/>
    </ligandPart>
</feature>
<dbReference type="Gene3D" id="1.10.630.10">
    <property type="entry name" value="Cytochrome P450"/>
    <property type="match status" value="1"/>
</dbReference>
<organism evidence="15 16">
    <name type="scientific">Mycena alexandri</name>
    <dbReference type="NCBI Taxonomy" id="1745969"/>
    <lineage>
        <taxon>Eukaryota</taxon>
        <taxon>Fungi</taxon>
        <taxon>Dikarya</taxon>
        <taxon>Basidiomycota</taxon>
        <taxon>Agaricomycotina</taxon>
        <taxon>Agaricomycetes</taxon>
        <taxon>Agaricomycetidae</taxon>
        <taxon>Agaricales</taxon>
        <taxon>Marasmiineae</taxon>
        <taxon>Mycenaceae</taxon>
        <taxon>Mycena</taxon>
    </lineage>
</organism>
<gene>
    <name evidence="15" type="ORF">C8F04DRAFT_1090886</name>
</gene>
<dbReference type="GO" id="GO:0016020">
    <property type="term" value="C:membrane"/>
    <property type="evidence" value="ECO:0007669"/>
    <property type="project" value="UniProtKB-SubCell"/>
</dbReference>
<comment type="subcellular location">
    <subcellularLocation>
        <location evidence="2">Membrane</location>
    </subcellularLocation>
</comment>
<evidence type="ECO:0000256" key="4">
    <source>
        <dbReference type="ARBA" id="ARBA00010617"/>
    </source>
</evidence>
<evidence type="ECO:0000256" key="5">
    <source>
        <dbReference type="ARBA" id="ARBA00022617"/>
    </source>
</evidence>
<accession>A0AAD6T274</accession>
<evidence type="ECO:0000256" key="3">
    <source>
        <dbReference type="ARBA" id="ARBA00004721"/>
    </source>
</evidence>
<evidence type="ECO:0000256" key="7">
    <source>
        <dbReference type="ARBA" id="ARBA00022723"/>
    </source>
</evidence>
<dbReference type="PRINTS" id="PR00463">
    <property type="entry name" value="EP450I"/>
</dbReference>
<dbReference type="InterPro" id="IPR017972">
    <property type="entry name" value="Cyt_P450_CS"/>
</dbReference>
<dbReference type="Proteomes" id="UP001218188">
    <property type="component" value="Unassembled WGS sequence"/>
</dbReference>
<evidence type="ECO:0000313" key="16">
    <source>
        <dbReference type="Proteomes" id="UP001218188"/>
    </source>
</evidence>
<dbReference type="InterPro" id="IPR036396">
    <property type="entry name" value="Cyt_P450_sf"/>
</dbReference>
<dbReference type="GO" id="GO:0004497">
    <property type="term" value="F:monooxygenase activity"/>
    <property type="evidence" value="ECO:0007669"/>
    <property type="project" value="UniProtKB-KW"/>
</dbReference>
<dbReference type="Pfam" id="PF00067">
    <property type="entry name" value="p450"/>
    <property type="match status" value="1"/>
</dbReference>
<protein>
    <submittedName>
        <fullName evidence="15">Cytochrome P450</fullName>
    </submittedName>
</protein>
<dbReference type="GO" id="GO:0005506">
    <property type="term" value="F:iron ion binding"/>
    <property type="evidence" value="ECO:0007669"/>
    <property type="project" value="InterPro"/>
</dbReference>
<reference evidence="15" key="1">
    <citation type="submission" date="2023-03" db="EMBL/GenBank/DDBJ databases">
        <title>Massive genome expansion in bonnet fungi (Mycena s.s.) driven by repeated elements and novel gene families across ecological guilds.</title>
        <authorList>
            <consortium name="Lawrence Berkeley National Laboratory"/>
            <person name="Harder C.B."/>
            <person name="Miyauchi S."/>
            <person name="Viragh M."/>
            <person name="Kuo A."/>
            <person name="Thoen E."/>
            <person name="Andreopoulos B."/>
            <person name="Lu D."/>
            <person name="Skrede I."/>
            <person name="Drula E."/>
            <person name="Henrissat B."/>
            <person name="Morin E."/>
            <person name="Kohler A."/>
            <person name="Barry K."/>
            <person name="LaButti K."/>
            <person name="Morin E."/>
            <person name="Salamov A."/>
            <person name="Lipzen A."/>
            <person name="Mereny Z."/>
            <person name="Hegedus B."/>
            <person name="Baldrian P."/>
            <person name="Stursova M."/>
            <person name="Weitz H."/>
            <person name="Taylor A."/>
            <person name="Grigoriev I.V."/>
            <person name="Nagy L.G."/>
            <person name="Martin F."/>
            <person name="Kauserud H."/>
        </authorList>
    </citation>
    <scope>NUCLEOTIDE SEQUENCE</scope>
    <source>
        <strain evidence="15">CBHHK200</strain>
    </source>
</reference>
<name>A0AAD6T274_9AGAR</name>
<keyword evidence="11 14" id="KW-0503">Monooxygenase</keyword>
<keyword evidence="12" id="KW-0472">Membrane</keyword>
<evidence type="ECO:0000256" key="14">
    <source>
        <dbReference type="RuleBase" id="RU000461"/>
    </source>
</evidence>
<comment type="cofactor">
    <cofactor evidence="1 13">
        <name>heme</name>
        <dbReference type="ChEBI" id="CHEBI:30413"/>
    </cofactor>
</comment>
<evidence type="ECO:0000256" key="9">
    <source>
        <dbReference type="ARBA" id="ARBA00023002"/>
    </source>
</evidence>
<comment type="similarity">
    <text evidence="4 14">Belongs to the cytochrome P450 family.</text>
</comment>
<dbReference type="PRINTS" id="PR00385">
    <property type="entry name" value="P450"/>
</dbReference>
<dbReference type="AlphaFoldDB" id="A0AAD6T274"/>
<dbReference type="PANTHER" id="PTHR24305:SF166">
    <property type="entry name" value="CYTOCHROME P450 12A4, MITOCHONDRIAL-RELATED"/>
    <property type="match status" value="1"/>
</dbReference>
<evidence type="ECO:0000256" key="13">
    <source>
        <dbReference type="PIRSR" id="PIRSR602401-1"/>
    </source>
</evidence>
<evidence type="ECO:0000256" key="1">
    <source>
        <dbReference type="ARBA" id="ARBA00001971"/>
    </source>
</evidence>
<sequence>MEHLLVPVSILFALYYIYYRWTRISVADVPGPKANSFLLGNQAEIFQTQAAETDFKWQAQFGDLFRVKGILGTDRIHVSDPKALHHIFASGYHIRKTDFKLEVARILTGPGLGWADGENHFRQRKVNSPAFGMAQTRSYVPIYLAYANLCTEWKERLGADSSIVVDAPSYFTRFFLDVIGEVAFDYQFGATDNANDPLAAVLSSVVSKFTTPSKFNIFVMGLLELAPVPLLLAFMRYAPTKGLRNSRSVERVATAVAKRLVEEKSEALMAGKNKRDIMSLLVKANASENPRSNLSAAELYAQMQTIMQAGHETTATTMSWTILELTQHPEVQAKLRAEIQATQRTIHERGDTEFTATDFDSMTYTGAVMRETLRFHPVVVNTIREAARDEVLPLSKPIVTLSGKTITELPIPKHQILVTSIAGYNRSPDVFGEDAQRFNPERWLDGTVKPAANVGMFANLMTFGSGHRGCIGWRFAIYEYQAFLIELVKNFEFSMDPTILVKVRREPGIVMFPTIEGEVMEGPQLPVTIRAVEML</sequence>
<dbReference type="SUPFAM" id="SSF48264">
    <property type="entry name" value="Cytochrome P450"/>
    <property type="match status" value="1"/>
</dbReference>
<evidence type="ECO:0000256" key="12">
    <source>
        <dbReference type="ARBA" id="ARBA00023136"/>
    </source>
</evidence>
<keyword evidence="10 13" id="KW-0408">Iron</keyword>
<keyword evidence="9 14" id="KW-0560">Oxidoreductase</keyword>
<evidence type="ECO:0000256" key="8">
    <source>
        <dbReference type="ARBA" id="ARBA00022989"/>
    </source>
</evidence>
<keyword evidence="6" id="KW-0812">Transmembrane</keyword>
<dbReference type="GO" id="GO:0016705">
    <property type="term" value="F:oxidoreductase activity, acting on paired donors, with incorporation or reduction of molecular oxygen"/>
    <property type="evidence" value="ECO:0007669"/>
    <property type="project" value="InterPro"/>
</dbReference>
<keyword evidence="5 13" id="KW-0349">Heme</keyword>
<proteinExistence type="inferred from homology"/>
<dbReference type="InterPro" id="IPR001128">
    <property type="entry name" value="Cyt_P450"/>
</dbReference>
<keyword evidence="8" id="KW-1133">Transmembrane helix</keyword>
<dbReference type="PANTHER" id="PTHR24305">
    <property type="entry name" value="CYTOCHROME P450"/>
    <property type="match status" value="1"/>
</dbReference>
<keyword evidence="7 13" id="KW-0479">Metal-binding</keyword>